<reference evidence="1 2" key="1">
    <citation type="journal article" date="2015" name="Proc. Natl. Acad. Sci. U.S.A.">
        <title>Expanded metabolic versatility of ubiquitous nitrite-oxidizing bacteria from the genus Nitrospira.</title>
        <authorList>
            <person name="Koch H."/>
            <person name="Lucker S."/>
            <person name="Albertsen M."/>
            <person name="Kitzinger K."/>
            <person name="Herbold C."/>
            <person name="Spieck E."/>
            <person name="Nielsen P.H."/>
            <person name="Wagner M."/>
            <person name="Daims H."/>
        </authorList>
    </citation>
    <scope>NUCLEOTIDE SEQUENCE [LARGE SCALE GENOMIC DNA]</scope>
    <source>
        <strain evidence="1 2">NSP M-1</strain>
    </source>
</reference>
<dbReference type="AlphaFoldDB" id="A0A0K2GII1"/>
<organism evidence="1 2">
    <name type="scientific">Nitrospira moscoviensis</name>
    <dbReference type="NCBI Taxonomy" id="42253"/>
    <lineage>
        <taxon>Bacteria</taxon>
        <taxon>Pseudomonadati</taxon>
        <taxon>Nitrospirota</taxon>
        <taxon>Nitrospiria</taxon>
        <taxon>Nitrospirales</taxon>
        <taxon>Nitrospiraceae</taxon>
        <taxon>Nitrospira</taxon>
    </lineage>
</organism>
<dbReference type="CDD" id="cd02440">
    <property type="entry name" value="AdoMet_MTases"/>
    <property type="match status" value="1"/>
</dbReference>
<evidence type="ECO:0008006" key="3">
    <source>
        <dbReference type="Google" id="ProtNLM"/>
    </source>
</evidence>
<keyword evidence="2" id="KW-1185">Reference proteome</keyword>
<sequence length="259" mass="28896">MNALTRPEYWEQGYVAREEGTEYRFGWRDYANHLLAKKIEDIGLDGKRVLEIGAGDSPWLPYFAGKYPGGRFAGLDYSQAGCERLAKRAAALGGASSIEVHHQDLFAAHSELHGRFDLVVSFGVVEHFADLAHALAAKRRYLKDGGLMCTVIPNMAGVLGRLTRRFNRSVYDMHNPHDWESFLDGHRRAGLAVLSGGYLGSSNFGVLSSCFRERRGLAWHTYVLLTRLSKAVWFLESRFGDLPASKTLSPYIVAVSRAK</sequence>
<dbReference type="STRING" id="42253.NITMOv2_4398"/>
<dbReference type="PATRIC" id="fig|42253.5.peg.4339"/>
<dbReference type="RefSeq" id="WP_053381575.1">
    <property type="nucleotide sequence ID" value="NZ_CP011801.1"/>
</dbReference>
<dbReference type="EMBL" id="CP011801">
    <property type="protein sequence ID" value="ALA60773.1"/>
    <property type="molecule type" value="Genomic_DNA"/>
</dbReference>
<dbReference type="InterPro" id="IPR029063">
    <property type="entry name" value="SAM-dependent_MTases_sf"/>
</dbReference>
<proteinExistence type="predicted"/>
<dbReference type="KEGG" id="nmv:NITMOv2_4398"/>
<name>A0A0K2GII1_NITMO</name>
<protein>
    <recommendedName>
        <fullName evidence="3">Methyltransferase domain-containing protein</fullName>
    </recommendedName>
</protein>
<dbReference type="InterPro" id="IPR050723">
    <property type="entry name" value="CFA/CMAS"/>
</dbReference>
<accession>A0A0K2GII1</accession>
<evidence type="ECO:0000313" key="1">
    <source>
        <dbReference type="EMBL" id="ALA60773.1"/>
    </source>
</evidence>
<dbReference type="Pfam" id="PF13489">
    <property type="entry name" value="Methyltransf_23"/>
    <property type="match status" value="1"/>
</dbReference>
<dbReference type="Gene3D" id="3.40.50.150">
    <property type="entry name" value="Vaccinia Virus protein VP39"/>
    <property type="match status" value="1"/>
</dbReference>
<gene>
    <name evidence="1" type="ORF">NITMOv2_4398</name>
</gene>
<dbReference type="PANTHER" id="PTHR43667">
    <property type="entry name" value="CYCLOPROPANE-FATTY-ACYL-PHOSPHOLIPID SYNTHASE"/>
    <property type="match status" value="1"/>
</dbReference>
<dbReference type="Proteomes" id="UP000069205">
    <property type="component" value="Chromosome"/>
</dbReference>
<dbReference type="OrthoDB" id="5319472at2"/>
<dbReference type="SUPFAM" id="SSF53335">
    <property type="entry name" value="S-adenosyl-L-methionine-dependent methyltransferases"/>
    <property type="match status" value="1"/>
</dbReference>
<evidence type="ECO:0000313" key="2">
    <source>
        <dbReference type="Proteomes" id="UP000069205"/>
    </source>
</evidence>
<dbReference type="PANTHER" id="PTHR43667:SF2">
    <property type="entry name" value="FATTY ACID C-METHYL TRANSFERASE"/>
    <property type="match status" value="1"/>
</dbReference>